<evidence type="ECO:0000313" key="2">
    <source>
        <dbReference type="Proteomes" id="UP000295151"/>
    </source>
</evidence>
<evidence type="ECO:0008006" key="3">
    <source>
        <dbReference type="Google" id="ProtNLM"/>
    </source>
</evidence>
<reference evidence="1 2" key="1">
    <citation type="submission" date="2019-03" db="EMBL/GenBank/DDBJ databases">
        <title>Genomic Encyclopedia of Type Strains, Phase III (KMG-III): the genomes of soil and plant-associated and newly described type strains.</title>
        <authorList>
            <person name="Whitman W."/>
        </authorList>
    </citation>
    <scope>NUCLEOTIDE SEQUENCE [LARGE SCALE GENOMIC DNA]</scope>
    <source>
        <strain evidence="1 2">VKM Ac-2575</strain>
    </source>
</reference>
<gene>
    <name evidence="1" type="ORF">EV138_2851</name>
</gene>
<evidence type="ECO:0000313" key="1">
    <source>
        <dbReference type="EMBL" id="TDU89289.1"/>
    </source>
</evidence>
<proteinExistence type="predicted"/>
<dbReference type="AlphaFoldDB" id="A0A4R7TC65"/>
<comment type="caution">
    <text evidence="1">The sequence shown here is derived from an EMBL/GenBank/DDBJ whole genome shotgun (WGS) entry which is preliminary data.</text>
</comment>
<dbReference type="OrthoDB" id="3404294at2"/>
<dbReference type="EMBL" id="SOCE01000001">
    <property type="protein sequence ID" value="TDU89289.1"/>
    <property type="molecule type" value="Genomic_DNA"/>
</dbReference>
<sequence>MTSERERLIVVDAANVVGSRPDGWWRDRPGAARRLLDKLTMLGPKLSEPVEIVVVLEGAARRAMKDAPPLGDLRIVLADHEGDDAIVEVVKTAATADPDRLITVVTADRALRERIEAHGAEPTGPRWLWDHLDQ</sequence>
<dbReference type="RefSeq" id="WP_133979368.1">
    <property type="nucleotide sequence ID" value="NZ_SOCE01000001.1"/>
</dbReference>
<dbReference type="Proteomes" id="UP000295151">
    <property type="component" value="Unassembled WGS sequence"/>
</dbReference>
<accession>A0A4R7TC65</accession>
<organism evidence="1 2">
    <name type="scientific">Kribbella voronezhensis</name>
    <dbReference type="NCBI Taxonomy" id="2512212"/>
    <lineage>
        <taxon>Bacteria</taxon>
        <taxon>Bacillati</taxon>
        <taxon>Actinomycetota</taxon>
        <taxon>Actinomycetes</taxon>
        <taxon>Propionibacteriales</taxon>
        <taxon>Kribbellaceae</taxon>
        <taxon>Kribbella</taxon>
    </lineage>
</organism>
<name>A0A4R7TC65_9ACTN</name>
<protein>
    <recommendedName>
        <fullName evidence="3">YacP-like NYN domain-containing protein</fullName>
    </recommendedName>
</protein>
<keyword evidence="2" id="KW-1185">Reference proteome</keyword>